<dbReference type="Pfam" id="PF00439">
    <property type="entry name" value="Bromodomain"/>
    <property type="match status" value="1"/>
</dbReference>
<dbReference type="SUPFAM" id="SSF47370">
    <property type="entry name" value="Bromodomain"/>
    <property type="match status" value="1"/>
</dbReference>
<dbReference type="InterPro" id="IPR001487">
    <property type="entry name" value="Bromodomain"/>
</dbReference>
<dbReference type="AlphaFoldDB" id="A0AAE0YRD0"/>
<reference evidence="5" key="1">
    <citation type="journal article" date="2023" name="G3 (Bethesda)">
        <title>A reference genome for the long-term kleptoplast-retaining sea slug Elysia crispata morphotype clarki.</title>
        <authorList>
            <person name="Eastman K.E."/>
            <person name="Pendleton A.L."/>
            <person name="Shaikh M.A."/>
            <person name="Suttiyut T."/>
            <person name="Ogas R."/>
            <person name="Tomko P."/>
            <person name="Gavelis G."/>
            <person name="Widhalm J.R."/>
            <person name="Wisecaver J.H."/>
        </authorList>
    </citation>
    <scope>NUCLEOTIDE SEQUENCE</scope>
    <source>
        <strain evidence="5">ECLA1</strain>
    </source>
</reference>
<dbReference type="EMBL" id="JAWDGP010005685">
    <property type="protein sequence ID" value="KAK3754187.1"/>
    <property type="molecule type" value="Genomic_DNA"/>
</dbReference>
<dbReference type="CDD" id="cd04369">
    <property type="entry name" value="Bromodomain"/>
    <property type="match status" value="1"/>
</dbReference>
<gene>
    <name evidence="5" type="ORF">RRG08_028153</name>
</gene>
<dbReference type="PROSITE" id="PS50014">
    <property type="entry name" value="BROMODOMAIN_2"/>
    <property type="match status" value="1"/>
</dbReference>
<dbReference type="Gene3D" id="1.20.920.10">
    <property type="entry name" value="Bromodomain-like"/>
    <property type="match status" value="1"/>
</dbReference>
<evidence type="ECO:0000256" key="2">
    <source>
        <dbReference type="PROSITE-ProRule" id="PRU00035"/>
    </source>
</evidence>
<dbReference type="InterPro" id="IPR051831">
    <property type="entry name" value="Bromodomain_contain_prot"/>
</dbReference>
<dbReference type="PANTHER" id="PTHR22881:SF27">
    <property type="entry name" value="BROMODOMAIN CONTAINING 7_9"/>
    <property type="match status" value="1"/>
</dbReference>
<evidence type="ECO:0000259" key="4">
    <source>
        <dbReference type="PROSITE" id="PS50014"/>
    </source>
</evidence>
<dbReference type="InterPro" id="IPR036427">
    <property type="entry name" value="Bromodomain-like_sf"/>
</dbReference>
<keyword evidence="1 2" id="KW-0103">Bromodomain</keyword>
<evidence type="ECO:0000256" key="1">
    <source>
        <dbReference type="ARBA" id="ARBA00023117"/>
    </source>
</evidence>
<dbReference type="PANTHER" id="PTHR22881">
    <property type="entry name" value="BROMODOMAIN CONTAINING PROTEIN"/>
    <property type="match status" value="1"/>
</dbReference>
<comment type="caution">
    <text evidence="5">The sequence shown here is derived from an EMBL/GenBank/DDBJ whole genome shotgun (WGS) entry which is preliminary data.</text>
</comment>
<dbReference type="SMART" id="SM00297">
    <property type="entry name" value="BROMO"/>
    <property type="match status" value="1"/>
</dbReference>
<accession>A0AAE0YRD0</accession>
<feature type="region of interest" description="Disordered" evidence="3">
    <location>
        <begin position="900"/>
        <end position="951"/>
    </location>
</feature>
<proteinExistence type="predicted"/>
<keyword evidence="6" id="KW-1185">Reference proteome</keyword>
<evidence type="ECO:0000256" key="3">
    <source>
        <dbReference type="SAM" id="MobiDB-lite"/>
    </source>
</evidence>
<dbReference type="PRINTS" id="PR00503">
    <property type="entry name" value="BROMODOMAIN"/>
</dbReference>
<evidence type="ECO:0000313" key="6">
    <source>
        <dbReference type="Proteomes" id="UP001283361"/>
    </source>
</evidence>
<feature type="region of interest" description="Disordered" evidence="3">
    <location>
        <begin position="349"/>
        <end position="380"/>
    </location>
</feature>
<dbReference type="Proteomes" id="UP001283361">
    <property type="component" value="Unassembled WGS sequence"/>
</dbReference>
<protein>
    <recommendedName>
        <fullName evidence="4">Bromo domain-containing protein</fullName>
    </recommendedName>
</protein>
<feature type="compositionally biased region" description="Low complexity" evidence="3">
    <location>
        <begin position="921"/>
        <end position="932"/>
    </location>
</feature>
<organism evidence="5 6">
    <name type="scientific">Elysia crispata</name>
    <name type="common">lettuce slug</name>
    <dbReference type="NCBI Taxonomy" id="231223"/>
    <lineage>
        <taxon>Eukaryota</taxon>
        <taxon>Metazoa</taxon>
        <taxon>Spiralia</taxon>
        <taxon>Lophotrochozoa</taxon>
        <taxon>Mollusca</taxon>
        <taxon>Gastropoda</taxon>
        <taxon>Heterobranchia</taxon>
        <taxon>Euthyneura</taxon>
        <taxon>Panpulmonata</taxon>
        <taxon>Sacoglossa</taxon>
        <taxon>Placobranchoidea</taxon>
        <taxon>Plakobranchidae</taxon>
        <taxon>Elysia</taxon>
    </lineage>
</organism>
<sequence length="1082" mass="115208">MIGYYMPNHRSRKWWRRIFTYLTMVSGHNAYVVGKDSNYEFTKKNGPNFRAFSEDLAGELTFGVKANHDPPLNQEKSTIDWSKGEMASLNGYPVQFWAAILDFPIVLRIEVAIFSLGPSAHSGGKVLNITTPGGRVIATTTKATNVVTVNPKTLHLTAVKSGSGSTTVSKPNVIVVQKTQHARFQNPLPGNIRTVTTSALPGAIDKELMGLVHHKDSHGRHVLTASNPTVSAASSARPGERRVIITTSGGGGEVNKPVSIIHRGRSDSESKTSSLLAELIQAAGIMPSDASVETVAQGTDPYDLDHPEGGDNRIGSQHQTCKYSPLHVPQMVPVSSNQVVFRHAQPLPRGVGGVNSHQIDDSNMDSLAEDKGSSQDSDSGAEQVFTLEQAMSLLNKEVVDLTEPEGPLVVTPSFPATTPHTQNFQVSTPPTITTASVLPSVFTTSLSQPQPKVSILAKSRLLSGVVKEPPGSSLTTAVTLAAPGTPSCEQGLSGLVTVVSPEEGLKEGQLDTQTGLFYQVGSPAAIKVRAPQVPKDAAAVPQPLPLSSSVVIVSGSAATTITKTTTSLSSTLPVSSQAYRQTPTLPATITTTSPLTVVSAKMPPSTLLSSSLSTVGAAKSSSAATTGKIFPPLDLLSSSLAQAQINLQDHDHEDDAGGDADMDNNNGEEQVDTEPAHNENYEDYDEVGEENIDFPEGKADQRFQSASGIPDTCAGGAGRPGMAEVLMEETAKDGTLILTVSNPASSQPELTVPVSSTSLTIPPPPFSSVPSSLHQGPMLVSLPSQLSRAPAPAIITPHVHTQQHSISVGHNQFYSVLDSQHTNQTVSGSKAPILPTPAVGLLPAVDVASLPNAPLRVTSTPSSGEHPAQQVGVLPIAVSVEPSGSVITFNLDDLSSQQLLSHGDAETNPDIQQEDLGSAGSDPDSQSDSLSLRTSKRKRKHNSGFDEPAPQTNNWVKAAASLLLRVARFKGSARDKSEIPAAEWFTFPVDPMDAPDYYTVIQQPMDFSTMRKKLESGQYSCFEEFQSDMDLIRSNCYLYNSEGTKVRRDCDEVMTFYHSELLKLQGKQVLTQYSSPLKKHKE</sequence>
<name>A0AAE0YRD0_9GAST</name>
<feature type="domain" description="Bromo" evidence="4">
    <location>
        <begin position="977"/>
        <end position="1047"/>
    </location>
</feature>
<evidence type="ECO:0000313" key="5">
    <source>
        <dbReference type="EMBL" id="KAK3754187.1"/>
    </source>
</evidence>
<feature type="region of interest" description="Disordered" evidence="3">
    <location>
        <begin position="650"/>
        <end position="678"/>
    </location>
</feature>